<dbReference type="PANTHER" id="PTHR42781:SF4">
    <property type="entry name" value="SPERMIDINE_PUTRESCINE IMPORT ATP-BINDING PROTEIN POTA"/>
    <property type="match status" value="1"/>
</dbReference>
<evidence type="ECO:0000256" key="1">
    <source>
        <dbReference type="ARBA" id="ARBA00022448"/>
    </source>
</evidence>
<dbReference type="InterPro" id="IPR003439">
    <property type="entry name" value="ABC_transporter-like_ATP-bd"/>
</dbReference>
<feature type="domain" description="ABC transporter" evidence="2">
    <location>
        <begin position="23"/>
        <end position="101"/>
    </location>
</feature>
<comment type="caution">
    <text evidence="3">The sequence shown here is derived from an EMBL/GenBank/DDBJ whole genome shotgun (WGS) entry which is preliminary data.</text>
</comment>
<dbReference type="Pfam" id="PF00005">
    <property type="entry name" value="ABC_tran"/>
    <property type="match status" value="1"/>
</dbReference>
<dbReference type="Gene3D" id="3.40.50.300">
    <property type="entry name" value="P-loop containing nucleotide triphosphate hydrolases"/>
    <property type="match status" value="1"/>
</dbReference>
<sequence length="103" mass="10816">MFRVRGVTRVFPSRLAPVHALRGGDLDVRRGELTAVFGASGCGKTTLLRALAGFDRPDAGTIHLGDTLVVGPGAFVRPENRNVGIVAQEGALFPHLSVAQNVA</sequence>
<dbReference type="EMBL" id="BAABKQ010000001">
    <property type="protein sequence ID" value="GAA4806112.1"/>
    <property type="molecule type" value="Genomic_DNA"/>
</dbReference>
<accession>A0ABP9C8G4</accession>
<dbReference type="Proteomes" id="UP001500839">
    <property type="component" value="Unassembled WGS sequence"/>
</dbReference>
<keyword evidence="4" id="KW-1185">Reference proteome</keyword>
<keyword evidence="1" id="KW-0813">Transport</keyword>
<evidence type="ECO:0000313" key="3">
    <source>
        <dbReference type="EMBL" id="GAA4806112.1"/>
    </source>
</evidence>
<name>A0ABP9C8G4_9ACTN</name>
<reference evidence="4" key="1">
    <citation type="journal article" date="2019" name="Int. J. Syst. Evol. Microbiol.">
        <title>The Global Catalogue of Microorganisms (GCM) 10K type strain sequencing project: providing services to taxonomists for standard genome sequencing and annotation.</title>
        <authorList>
            <consortium name="The Broad Institute Genomics Platform"/>
            <consortium name="The Broad Institute Genome Sequencing Center for Infectious Disease"/>
            <person name="Wu L."/>
            <person name="Ma J."/>
        </authorList>
    </citation>
    <scope>NUCLEOTIDE SEQUENCE [LARGE SCALE GENOMIC DNA]</scope>
    <source>
        <strain evidence="4">JCM 18542</strain>
    </source>
</reference>
<dbReference type="PANTHER" id="PTHR42781">
    <property type="entry name" value="SPERMIDINE/PUTRESCINE IMPORT ATP-BINDING PROTEIN POTA"/>
    <property type="match status" value="1"/>
</dbReference>
<dbReference type="InterPro" id="IPR050093">
    <property type="entry name" value="ABC_SmlMolc_Importer"/>
</dbReference>
<gene>
    <name evidence="3" type="ORF">GCM10023353_06490</name>
</gene>
<protein>
    <recommendedName>
        <fullName evidence="2">ABC transporter domain-containing protein</fullName>
    </recommendedName>
</protein>
<organism evidence="3 4">
    <name type="scientific">Tomitella cavernea</name>
    <dbReference type="NCBI Taxonomy" id="1387982"/>
    <lineage>
        <taxon>Bacteria</taxon>
        <taxon>Bacillati</taxon>
        <taxon>Actinomycetota</taxon>
        <taxon>Actinomycetes</taxon>
        <taxon>Mycobacteriales</taxon>
        <taxon>Tomitella</taxon>
    </lineage>
</organism>
<dbReference type="InterPro" id="IPR027417">
    <property type="entry name" value="P-loop_NTPase"/>
</dbReference>
<evidence type="ECO:0000313" key="4">
    <source>
        <dbReference type="Proteomes" id="UP001500839"/>
    </source>
</evidence>
<evidence type="ECO:0000259" key="2">
    <source>
        <dbReference type="Pfam" id="PF00005"/>
    </source>
</evidence>
<proteinExistence type="predicted"/>
<dbReference type="SUPFAM" id="SSF52540">
    <property type="entry name" value="P-loop containing nucleoside triphosphate hydrolases"/>
    <property type="match status" value="1"/>
</dbReference>